<dbReference type="Proteomes" id="UP000249739">
    <property type="component" value="Unassembled WGS sequence"/>
</dbReference>
<reference evidence="1 2" key="1">
    <citation type="submission" date="2017-08" db="EMBL/GenBank/DDBJ databases">
        <title>Infants hospitalized years apart are colonized by the same room-sourced microbial strains.</title>
        <authorList>
            <person name="Brooks B."/>
            <person name="Olm M.R."/>
            <person name="Firek B.A."/>
            <person name="Baker R."/>
            <person name="Thomas B.C."/>
            <person name="Morowitz M.J."/>
            <person name="Banfield J.F."/>
        </authorList>
    </citation>
    <scope>NUCLEOTIDE SEQUENCE [LARGE SCALE GENOMIC DNA]</scope>
    <source>
        <strain evidence="1">S2_006_000_R2_64</strain>
    </source>
</reference>
<organism evidence="1 2">
    <name type="scientific">Micavibrio aeruginosavorus</name>
    <dbReference type="NCBI Taxonomy" id="349221"/>
    <lineage>
        <taxon>Bacteria</taxon>
        <taxon>Pseudomonadati</taxon>
        <taxon>Bdellovibrionota</taxon>
        <taxon>Bdellovibrionia</taxon>
        <taxon>Bdellovibrionales</taxon>
        <taxon>Pseudobdellovibrionaceae</taxon>
        <taxon>Micavibrio</taxon>
    </lineage>
</organism>
<protein>
    <recommendedName>
        <fullName evidence="3">EF-hand domain-containing protein</fullName>
    </recommendedName>
</protein>
<dbReference type="Gene3D" id="1.10.238.10">
    <property type="entry name" value="EF-hand"/>
    <property type="match status" value="1"/>
</dbReference>
<dbReference type="AlphaFoldDB" id="A0A2W5HK21"/>
<comment type="caution">
    <text evidence="1">The sequence shown here is derived from an EMBL/GenBank/DDBJ whole genome shotgun (WGS) entry which is preliminary data.</text>
</comment>
<dbReference type="EMBL" id="QFOT01000040">
    <property type="protein sequence ID" value="PZP56042.1"/>
    <property type="molecule type" value="Genomic_DNA"/>
</dbReference>
<accession>A0A2W5HK21</accession>
<dbReference type="PROSITE" id="PS00018">
    <property type="entry name" value="EF_HAND_1"/>
    <property type="match status" value="1"/>
</dbReference>
<dbReference type="InterPro" id="IPR011992">
    <property type="entry name" value="EF-hand-dom_pair"/>
</dbReference>
<gene>
    <name evidence="1" type="ORF">DI586_04925</name>
</gene>
<evidence type="ECO:0000313" key="1">
    <source>
        <dbReference type="EMBL" id="PZP56042.1"/>
    </source>
</evidence>
<evidence type="ECO:0008006" key="3">
    <source>
        <dbReference type="Google" id="ProtNLM"/>
    </source>
</evidence>
<evidence type="ECO:0000313" key="2">
    <source>
        <dbReference type="Proteomes" id="UP000249739"/>
    </source>
</evidence>
<sequence length="100" mass="11402">MKNILTLTILSTSLLLSACAHEERPDTRAQSFVRADIDGSQKLNLGEYKAYLQAQSDMGERRAQEALSHDQQNREKAILLKFQSLDTNRDTFVGREELDF</sequence>
<proteinExistence type="predicted"/>
<dbReference type="SUPFAM" id="SSF47473">
    <property type="entry name" value="EF-hand"/>
    <property type="match status" value="1"/>
</dbReference>
<name>A0A2W5HK21_9BACT</name>
<dbReference type="PROSITE" id="PS51257">
    <property type="entry name" value="PROKAR_LIPOPROTEIN"/>
    <property type="match status" value="1"/>
</dbReference>
<dbReference type="InterPro" id="IPR018247">
    <property type="entry name" value="EF_Hand_1_Ca_BS"/>
</dbReference>